<dbReference type="PANTHER" id="PTHR36179">
    <property type="entry name" value="LUD_DOM DOMAIN-CONTAINING PROTEIN"/>
    <property type="match status" value="1"/>
</dbReference>
<proteinExistence type="predicted"/>
<reference evidence="2 3" key="1">
    <citation type="submission" date="2020-07" db="EMBL/GenBank/DDBJ databases">
        <title>Vallitalea guaymasensis genome.</title>
        <authorList>
            <person name="Postec A."/>
        </authorList>
    </citation>
    <scope>NUCLEOTIDE SEQUENCE [LARGE SCALE GENOMIC DNA]</scope>
    <source>
        <strain evidence="2 3">Ra1766G1</strain>
    </source>
</reference>
<dbReference type="InterPro" id="IPR037171">
    <property type="entry name" value="NagB/RpiA_transferase-like"/>
</dbReference>
<dbReference type="PIRSF" id="PIRSF020269">
    <property type="entry name" value="DUF1121"/>
    <property type="match status" value="1"/>
</dbReference>
<evidence type="ECO:0000259" key="1">
    <source>
        <dbReference type="Pfam" id="PF02589"/>
    </source>
</evidence>
<dbReference type="InterPro" id="IPR009501">
    <property type="entry name" value="UCP020269"/>
</dbReference>
<gene>
    <name evidence="2" type="ORF">HYG85_21145</name>
</gene>
<dbReference type="InterPro" id="IPR003741">
    <property type="entry name" value="LUD_dom"/>
</dbReference>
<dbReference type="RefSeq" id="WP_212691350.1">
    <property type="nucleotide sequence ID" value="NZ_CP058561.1"/>
</dbReference>
<dbReference type="Pfam" id="PF02589">
    <property type="entry name" value="LUD_dom"/>
    <property type="match status" value="1"/>
</dbReference>
<keyword evidence="3" id="KW-1185">Reference proteome</keyword>
<name>A0A8J8MED7_9FIRM</name>
<dbReference type="KEGG" id="vgu:HYG85_21145"/>
<accession>A0A8J8MED7</accession>
<dbReference type="SUPFAM" id="SSF100950">
    <property type="entry name" value="NagB/RpiA/CoA transferase-like"/>
    <property type="match status" value="1"/>
</dbReference>
<dbReference type="Proteomes" id="UP000677305">
    <property type="component" value="Chromosome"/>
</dbReference>
<evidence type="ECO:0000313" key="2">
    <source>
        <dbReference type="EMBL" id="QUH31294.1"/>
    </source>
</evidence>
<dbReference type="AlphaFoldDB" id="A0A8J8MED7"/>
<organism evidence="2 3">
    <name type="scientific">Vallitalea guaymasensis</name>
    <dbReference type="NCBI Taxonomy" id="1185412"/>
    <lineage>
        <taxon>Bacteria</taxon>
        <taxon>Bacillati</taxon>
        <taxon>Bacillota</taxon>
        <taxon>Clostridia</taxon>
        <taxon>Lachnospirales</taxon>
        <taxon>Vallitaleaceae</taxon>
        <taxon>Vallitalea</taxon>
    </lineage>
</organism>
<dbReference type="EMBL" id="CP058561">
    <property type="protein sequence ID" value="QUH31294.1"/>
    <property type="molecule type" value="Genomic_DNA"/>
</dbReference>
<dbReference type="PANTHER" id="PTHR36179:SF2">
    <property type="entry name" value="LUD DOMAIN-CONTAINING PROTEIN"/>
    <property type="match status" value="1"/>
</dbReference>
<evidence type="ECO:0000313" key="3">
    <source>
        <dbReference type="Proteomes" id="UP000677305"/>
    </source>
</evidence>
<sequence length="205" mass="22920">MDNVTKEVIIDNFKQRNIKAEFYNTIEETNQRILELIPLKGSVGVGHSNTLEQLDVINQLSNRGNEVIDKSSAKSEEQIKEFKKESLTADWYICGSNAVSMDGQIVNIDHSGNRVAAIMYGPDKVILVIGVNKVVSTLDEAINRAKNIAAPNNAIRADYKPPCVYLKKCVDCTSSERICNYLTIIQGQKDKDRLKVLIVDEELGY</sequence>
<protein>
    <submittedName>
        <fullName evidence="2">Lactate utilization protein</fullName>
    </submittedName>
</protein>
<feature type="domain" description="LUD" evidence="1">
    <location>
        <begin position="7"/>
        <end position="199"/>
    </location>
</feature>